<comment type="caution">
    <text evidence="1">The sequence shown here is derived from an EMBL/GenBank/DDBJ whole genome shotgun (WGS) entry which is preliminary data.</text>
</comment>
<evidence type="ECO:0000313" key="2">
    <source>
        <dbReference type="Proteomes" id="UP000247702"/>
    </source>
</evidence>
<reference evidence="1 2" key="1">
    <citation type="submission" date="2017-11" db="EMBL/GenBank/DDBJ databases">
        <title>The genome of Rhizophagus clarus HR1 reveals common genetic basis of auxotrophy among arbuscular mycorrhizal fungi.</title>
        <authorList>
            <person name="Kobayashi Y."/>
        </authorList>
    </citation>
    <scope>NUCLEOTIDE SEQUENCE [LARGE SCALE GENOMIC DNA]</scope>
    <source>
        <strain evidence="1 2">HR1</strain>
    </source>
</reference>
<gene>
    <name evidence="1" type="ORF">RclHR1_00980027</name>
</gene>
<evidence type="ECO:0000313" key="1">
    <source>
        <dbReference type="EMBL" id="GBC10650.1"/>
    </source>
</evidence>
<dbReference type="AlphaFoldDB" id="A0A2Z6SID1"/>
<proteinExistence type="predicted"/>
<name>A0A2Z6SID1_9GLOM</name>
<dbReference type="EMBL" id="BEXD01004403">
    <property type="protein sequence ID" value="GBC10650.1"/>
    <property type="molecule type" value="Genomic_DNA"/>
</dbReference>
<keyword evidence="2" id="KW-1185">Reference proteome</keyword>
<accession>A0A2Z6SID1</accession>
<dbReference type="Proteomes" id="UP000247702">
    <property type="component" value="Unassembled WGS sequence"/>
</dbReference>
<organism evidence="1 2">
    <name type="scientific">Rhizophagus clarus</name>
    <dbReference type="NCBI Taxonomy" id="94130"/>
    <lineage>
        <taxon>Eukaryota</taxon>
        <taxon>Fungi</taxon>
        <taxon>Fungi incertae sedis</taxon>
        <taxon>Mucoromycota</taxon>
        <taxon>Glomeromycotina</taxon>
        <taxon>Glomeromycetes</taxon>
        <taxon>Glomerales</taxon>
        <taxon>Glomeraceae</taxon>
        <taxon>Rhizophagus</taxon>
    </lineage>
</organism>
<sequence length="181" mass="20890">MMDYSQNNDSYYSNNLQSPQSFQMEQTSLNTQYNTSNYNDYPSATDNDIVLSSYTEQQQPMFSFVGDEHATTRTTQPSSYAPQYNSHNSYDNSFQLNSLNMIPNSSQNLSEVFRFEIPGFKIIIIPNSSPYSSLYTNLDNLDTQIQSQQVFTSPNIVIDNSQTQLQQNPNESFVDFRSFRY</sequence>
<protein>
    <submittedName>
        <fullName evidence="1">Uncharacterized protein</fullName>
    </submittedName>
</protein>